<reference evidence="1 2" key="1">
    <citation type="submission" date="2019-02" db="EMBL/GenBank/DDBJ databases">
        <title>Genomic Encyclopedia of Archaeal and Bacterial Type Strains, Phase II (KMG-II): from individual species to whole genera.</title>
        <authorList>
            <person name="Goeker M."/>
        </authorList>
    </citation>
    <scope>NUCLEOTIDE SEQUENCE [LARGE SCALE GENOMIC DNA]</scope>
    <source>
        <strain evidence="1 2">DSM 21411</strain>
    </source>
</reference>
<organism evidence="1 2">
    <name type="scientific">Cecembia calidifontis</name>
    <dbReference type="NCBI Taxonomy" id="1187080"/>
    <lineage>
        <taxon>Bacteria</taxon>
        <taxon>Pseudomonadati</taxon>
        <taxon>Bacteroidota</taxon>
        <taxon>Cytophagia</taxon>
        <taxon>Cytophagales</taxon>
        <taxon>Cyclobacteriaceae</taxon>
        <taxon>Cecembia</taxon>
    </lineage>
</organism>
<comment type="caution">
    <text evidence="1">The sequence shown here is derived from an EMBL/GenBank/DDBJ whole genome shotgun (WGS) entry which is preliminary data.</text>
</comment>
<name>A0A4Q7PCH3_9BACT</name>
<evidence type="ECO:0000313" key="1">
    <source>
        <dbReference type="EMBL" id="RZS97408.1"/>
    </source>
</evidence>
<dbReference type="RefSeq" id="WP_130276299.1">
    <property type="nucleotide sequence ID" value="NZ_SGXG01000001.1"/>
</dbReference>
<protein>
    <recommendedName>
        <fullName evidence="3">DUF937 domain-containing protein</fullName>
    </recommendedName>
</protein>
<keyword evidence="2" id="KW-1185">Reference proteome</keyword>
<dbReference type="EMBL" id="SGXG01000001">
    <property type="protein sequence ID" value="RZS97408.1"/>
    <property type="molecule type" value="Genomic_DNA"/>
</dbReference>
<sequence length="150" mass="15638">MLEQVLKNISPELLKGLTENFGMDQGQANKAITTTKDGLLGGLSKELASGNVGGLLDLLNQKGSQTSNPVFQGLASSLSSQFVQKMGFNPDRAGLITNFILPKIFSAFSNSKKGGFSQNDLMDMLGKAAGGSISGQVGNILKGGLGNLFK</sequence>
<proteinExistence type="predicted"/>
<dbReference type="Pfam" id="PF06078">
    <property type="entry name" value="DUF937"/>
    <property type="match status" value="2"/>
</dbReference>
<evidence type="ECO:0008006" key="3">
    <source>
        <dbReference type="Google" id="ProtNLM"/>
    </source>
</evidence>
<accession>A0A4Q7PCH3</accession>
<dbReference type="InterPro" id="IPR009282">
    <property type="entry name" value="DUF937"/>
</dbReference>
<evidence type="ECO:0000313" key="2">
    <source>
        <dbReference type="Proteomes" id="UP000292209"/>
    </source>
</evidence>
<gene>
    <name evidence="1" type="ORF">BC751_3014</name>
</gene>
<dbReference type="OrthoDB" id="1467572at2"/>
<dbReference type="Proteomes" id="UP000292209">
    <property type="component" value="Unassembled WGS sequence"/>
</dbReference>
<dbReference type="AlphaFoldDB" id="A0A4Q7PCH3"/>